<gene>
    <name evidence="1" type="ORF">GPL26_16335</name>
</gene>
<reference evidence="1" key="1">
    <citation type="journal article" date="2021" name="Gut Microbes">
        <title>A synthetic consortium of 100 gut commensals modulates the composition and function in a colon model of the microbiome of elderly subjects.</title>
        <authorList>
            <person name="Perez M."/>
            <person name="Ntemiri A."/>
            <person name="Tan H."/>
            <person name="Harris H.M.B."/>
            <person name="Roager H.M."/>
            <person name="Ribiere C."/>
            <person name="O'Toole P.W."/>
        </authorList>
    </citation>
    <scope>NUCLEOTIDE SEQUENCE</scope>
    <source>
        <strain evidence="1">MCC335</strain>
    </source>
</reference>
<comment type="caution">
    <text evidence="1">The sequence shown here is derived from an EMBL/GenBank/DDBJ whole genome shotgun (WGS) entry which is preliminary data.</text>
</comment>
<evidence type="ECO:0008006" key="3">
    <source>
        <dbReference type="Google" id="ProtNLM"/>
    </source>
</evidence>
<sequence length="108" mass="12502">MTVREAIEGFEIDNALLTGKEDGTVERNIMAIEALEAMDSYRWIPVEERLPETSGTMREDEKLLILLPDGMRTVSFYISTSSERKMFFDGWDTYNPIAWMPLSDKPQY</sequence>
<dbReference type="EMBL" id="WQPS01000020">
    <property type="protein sequence ID" value="MBT9811194.1"/>
    <property type="molecule type" value="Genomic_DNA"/>
</dbReference>
<protein>
    <recommendedName>
        <fullName evidence="3">DUF551 domain-containing protein</fullName>
    </recommendedName>
</protein>
<organism evidence="1 2">
    <name type="scientific">Enterocloster citroniae</name>
    <dbReference type="NCBI Taxonomy" id="358743"/>
    <lineage>
        <taxon>Bacteria</taxon>
        <taxon>Bacillati</taxon>
        <taxon>Bacillota</taxon>
        <taxon>Clostridia</taxon>
        <taxon>Lachnospirales</taxon>
        <taxon>Lachnospiraceae</taxon>
        <taxon>Enterocloster</taxon>
    </lineage>
</organism>
<evidence type="ECO:0000313" key="1">
    <source>
        <dbReference type="EMBL" id="MBT9811194.1"/>
    </source>
</evidence>
<dbReference type="RefSeq" id="WP_215630185.1">
    <property type="nucleotide sequence ID" value="NZ_WQPS01000020.1"/>
</dbReference>
<evidence type="ECO:0000313" key="2">
    <source>
        <dbReference type="Proteomes" id="UP000708338"/>
    </source>
</evidence>
<accession>A0AA41K7G3</accession>
<proteinExistence type="predicted"/>
<dbReference type="Proteomes" id="UP000708338">
    <property type="component" value="Unassembled WGS sequence"/>
</dbReference>
<name>A0AA41K7G3_9FIRM</name>
<dbReference type="AlphaFoldDB" id="A0AA41K7G3"/>